<name>A0ABR9TPD5_9FLAO</name>
<proteinExistence type="predicted"/>
<evidence type="ECO:0000313" key="1">
    <source>
        <dbReference type="EMBL" id="MBE8727233.1"/>
    </source>
</evidence>
<gene>
    <name evidence="1" type="ORF">C4F50_20150</name>
</gene>
<keyword evidence="2" id="KW-1185">Reference proteome</keyword>
<comment type="caution">
    <text evidence="1">The sequence shown here is derived from an EMBL/GenBank/DDBJ whole genome shotgun (WGS) entry which is preliminary data.</text>
</comment>
<evidence type="ECO:0000313" key="2">
    <source>
        <dbReference type="Proteomes" id="UP000640614"/>
    </source>
</evidence>
<reference evidence="1 2" key="1">
    <citation type="submission" date="2018-07" db="EMBL/GenBank/DDBJ databases">
        <title>Genome assembly of strain KB82.</title>
        <authorList>
            <person name="Kukolya J."/>
            <person name="Horvath B."/>
            <person name="Nagy I."/>
            <person name="Toth A."/>
        </authorList>
    </citation>
    <scope>NUCLEOTIDE SEQUENCE [LARGE SCALE GENOMIC DNA]</scope>
    <source>
        <strain evidence="1 2">Kb82</strain>
    </source>
</reference>
<organism evidence="1 2">
    <name type="scientific">Flavobacterium hungaricum</name>
    <dbReference type="NCBI Taxonomy" id="2082725"/>
    <lineage>
        <taxon>Bacteria</taxon>
        <taxon>Pseudomonadati</taxon>
        <taxon>Bacteroidota</taxon>
        <taxon>Flavobacteriia</taxon>
        <taxon>Flavobacteriales</taxon>
        <taxon>Flavobacteriaceae</taxon>
        <taxon>Flavobacterium</taxon>
    </lineage>
</organism>
<accession>A0ABR9TPD5</accession>
<sequence>MLKLCGKNNKEFLYLKLLTNFYSINVRFDIEIRNLKNRFNRKERKVLSNVSKVKKNSHRLKELKMIFKSFNLWLKKNRQVCIFAVRINLCSFVPLQL</sequence>
<protein>
    <submittedName>
        <fullName evidence="1">Uncharacterized protein</fullName>
    </submittedName>
</protein>
<dbReference type="Proteomes" id="UP000640614">
    <property type="component" value="Unassembled WGS sequence"/>
</dbReference>
<dbReference type="EMBL" id="PRDM01000005">
    <property type="protein sequence ID" value="MBE8727233.1"/>
    <property type="molecule type" value="Genomic_DNA"/>
</dbReference>